<dbReference type="AlphaFoldDB" id="A0A2H0YZT1"/>
<accession>A0A2H0YZT1</accession>
<reference evidence="2" key="1">
    <citation type="submission" date="2017-09" db="EMBL/GenBank/DDBJ databases">
        <title>Depth-based differentiation of microbial function through sediment-hosted aquifers and enrichment of novel symbionts in the deep terrestrial subsurface.</title>
        <authorList>
            <person name="Probst A.J."/>
            <person name="Ladd B."/>
            <person name="Jarett J.K."/>
            <person name="Geller-Mcgrath D.E."/>
            <person name="Sieber C.M.K."/>
            <person name="Emerson J.B."/>
            <person name="Anantharaman K."/>
            <person name="Thomas B.C."/>
            <person name="Malmstrom R."/>
            <person name="Stieglmeier M."/>
            <person name="Klingl A."/>
            <person name="Woyke T."/>
            <person name="Ryan C.M."/>
            <person name="Banfield J.F."/>
        </authorList>
    </citation>
    <scope>NUCLEOTIDE SEQUENCE [LARGE SCALE GENOMIC DNA]</scope>
</reference>
<dbReference type="EMBL" id="PEXT01000050">
    <property type="protein sequence ID" value="PIS43242.1"/>
    <property type="molecule type" value="Genomic_DNA"/>
</dbReference>
<proteinExistence type="predicted"/>
<comment type="caution">
    <text evidence="1">The sequence shown here is derived from an EMBL/GenBank/DDBJ whole genome shotgun (WGS) entry which is preliminary data.</text>
</comment>
<evidence type="ECO:0000313" key="1">
    <source>
        <dbReference type="EMBL" id="PIS43242.1"/>
    </source>
</evidence>
<dbReference type="Proteomes" id="UP000228687">
    <property type="component" value="Unassembled WGS sequence"/>
</dbReference>
<name>A0A2H0YZT1_9BACT</name>
<gene>
    <name evidence="1" type="ORF">COT23_02390</name>
</gene>
<sequence length="229" mass="27219">MKSAQREKAIELRLTQKLGYGAIAKQVKVSKSTLSRWLEDLPLTEERVLELRREAWGRGEARRERFRQTMRAKRDERERQIYLRQKKKLARISRQELFIAGLMLYAAEGDKKTRAEIAFSNTDSVMVAFFARWLEEFLDISQEKLKIQLHLYENMDVLVEETFWKRQLNMNQGQLCKSQIRPLRPGKFSYREPFRHGTCKLYVGGVMKKTELMLSIRAFFDTYSTHMRA</sequence>
<protein>
    <submittedName>
        <fullName evidence="1">Uncharacterized protein</fullName>
    </submittedName>
</protein>
<evidence type="ECO:0000313" key="2">
    <source>
        <dbReference type="Proteomes" id="UP000228687"/>
    </source>
</evidence>
<organism evidence="1 2">
    <name type="scientific">Candidatus Kaiserbacteria bacterium CG08_land_8_20_14_0_20_50_21</name>
    <dbReference type="NCBI Taxonomy" id="1974604"/>
    <lineage>
        <taxon>Bacteria</taxon>
        <taxon>Candidatus Kaiseribacteriota</taxon>
    </lineage>
</organism>